<organism evidence="3 4">
    <name type="scientific">Gelidibacter pelagius</name>
    <dbReference type="NCBI Taxonomy" id="2819985"/>
    <lineage>
        <taxon>Bacteria</taxon>
        <taxon>Pseudomonadati</taxon>
        <taxon>Bacteroidota</taxon>
        <taxon>Flavobacteriia</taxon>
        <taxon>Flavobacteriales</taxon>
        <taxon>Flavobacteriaceae</taxon>
        <taxon>Gelidibacter</taxon>
    </lineage>
</organism>
<keyword evidence="2" id="KW-1133">Transmembrane helix</keyword>
<feature type="transmembrane region" description="Helical" evidence="2">
    <location>
        <begin position="63"/>
        <end position="90"/>
    </location>
</feature>
<comment type="caution">
    <text evidence="3">The sequence shown here is derived from an EMBL/GenBank/DDBJ whole genome shotgun (WGS) entry which is preliminary data.</text>
</comment>
<feature type="compositionally biased region" description="Polar residues" evidence="1">
    <location>
        <begin position="7"/>
        <end position="29"/>
    </location>
</feature>
<evidence type="ECO:0000256" key="2">
    <source>
        <dbReference type="SAM" id="Phobius"/>
    </source>
</evidence>
<sequence length="91" mass="10564">MSEEIENINNAHNQSVSKNQDATLTSKNNLTTTESEPVLKAKVVKKESFTERMKTHRFFLVRGIYYIFYSIWAIVMAIGMFIAWLIAMLFI</sequence>
<dbReference type="Proteomes" id="UP000681315">
    <property type="component" value="Unassembled WGS sequence"/>
</dbReference>
<accession>A0ABS3STB9</accession>
<protein>
    <submittedName>
        <fullName evidence="3">Uncharacterized protein</fullName>
    </submittedName>
</protein>
<gene>
    <name evidence="3" type="ORF">J4051_11795</name>
</gene>
<evidence type="ECO:0000256" key="1">
    <source>
        <dbReference type="SAM" id="MobiDB-lite"/>
    </source>
</evidence>
<proteinExistence type="predicted"/>
<keyword evidence="4" id="KW-1185">Reference proteome</keyword>
<evidence type="ECO:0000313" key="4">
    <source>
        <dbReference type="Proteomes" id="UP000681315"/>
    </source>
</evidence>
<keyword evidence="2" id="KW-0472">Membrane</keyword>
<dbReference type="EMBL" id="JAGEVG010000013">
    <property type="protein sequence ID" value="MBO3098955.1"/>
    <property type="molecule type" value="Genomic_DNA"/>
</dbReference>
<name>A0ABS3STB9_9FLAO</name>
<dbReference type="RefSeq" id="WP_208234079.1">
    <property type="nucleotide sequence ID" value="NZ_JAGEVG010000013.1"/>
</dbReference>
<evidence type="ECO:0000313" key="3">
    <source>
        <dbReference type="EMBL" id="MBO3098955.1"/>
    </source>
</evidence>
<keyword evidence="2" id="KW-0812">Transmembrane</keyword>
<feature type="region of interest" description="Disordered" evidence="1">
    <location>
        <begin position="1"/>
        <end position="29"/>
    </location>
</feature>
<reference evidence="3 4" key="1">
    <citation type="submission" date="2021-03" db="EMBL/GenBank/DDBJ databases">
        <title>Gelidibacter sp. nov., isolated from costal sediment.</title>
        <authorList>
            <person name="Lun K.-Y."/>
        </authorList>
    </citation>
    <scope>NUCLEOTIDE SEQUENCE [LARGE SCALE GENOMIC DNA]</scope>
    <source>
        <strain evidence="3 4">DF109</strain>
    </source>
</reference>